<proteinExistence type="predicted"/>
<sequence>MPNDFLFLAALLMGFFEQTKCLFHPPPPSFEAPLSAPIGGLHASQERLPVWLARVLLLSMVVVVVVTRVPLVVVTTSEQLPKIVGNLCSFQGCYLVCGWLRMIVSTNSVCVVLEVLFVHCFVSFG</sequence>
<feature type="signal peptide" evidence="2">
    <location>
        <begin position="1"/>
        <end position="21"/>
    </location>
</feature>
<gene>
    <name evidence="3" type="ORF">RchiOBHm_Chr1g0365251</name>
</gene>
<keyword evidence="2" id="KW-0732">Signal</keyword>
<comment type="caution">
    <text evidence="3">The sequence shown here is derived from an EMBL/GenBank/DDBJ whole genome shotgun (WGS) entry which is preliminary data.</text>
</comment>
<dbReference type="AlphaFoldDB" id="A0A2P6SJY1"/>
<evidence type="ECO:0000256" key="2">
    <source>
        <dbReference type="SAM" id="SignalP"/>
    </source>
</evidence>
<dbReference type="Gramene" id="PRQ58991">
    <property type="protein sequence ID" value="PRQ58991"/>
    <property type="gene ID" value="RchiOBHm_Chr1g0365251"/>
</dbReference>
<keyword evidence="1" id="KW-0472">Membrane</keyword>
<feature type="transmembrane region" description="Helical" evidence="1">
    <location>
        <begin position="51"/>
        <end position="74"/>
    </location>
</feature>
<organism evidence="3 4">
    <name type="scientific">Rosa chinensis</name>
    <name type="common">China rose</name>
    <dbReference type="NCBI Taxonomy" id="74649"/>
    <lineage>
        <taxon>Eukaryota</taxon>
        <taxon>Viridiplantae</taxon>
        <taxon>Streptophyta</taxon>
        <taxon>Embryophyta</taxon>
        <taxon>Tracheophyta</taxon>
        <taxon>Spermatophyta</taxon>
        <taxon>Magnoliopsida</taxon>
        <taxon>eudicotyledons</taxon>
        <taxon>Gunneridae</taxon>
        <taxon>Pentapetalae</taxon>
        <taxon>rosids</taxon>
        <taxon>fabids</taxon>
        <taxon>Rosales</taxon>
        <taxon>Rosaceae</taxon>
        <taxon>Rosoideae</taxon>
        <taxon>Rosoideae incertae sedis</taxon>
        <taxon>Rosa</taxon>
    </lineage>
</organism>
<evidence type="ECO:0000313" key="4">
    <source>
        <dbReference type="Proteomes" id="UP000238479"/>
    </source>
</evidence>
<keyword evidence="1" id="KW-0812">Transmembrane</keyword>
<evidence type="ECO:0000313" key="3">
    <source>
        <dbReference type="EMBL" id="PRQ58991.1"/>
    </source>
</evidence>
<reference evidence="3 4" key="1">
    <citation type="journal article" date="2018" name="Nat. Genet.">
        <title>The Rosa genome provides new insights in the design of modern roses.</title>
        <authorList>
            <person name="Bendahmane M."/>
        </authorList>
    </citation>
    <scope>NUCLEOTIDE SEQUENCE [LARGE SCALE GENOMIC DNA]</scope>
    <source>
        <strain evidence="4">cv. Old Blush</strain>
    </source>
</reference>
<dbReference type="Proteomes" id="UP000238479">
    <property type="component" value="Chromosome 1"/>
</dbReference>
<accession>A0A2P6SJY1</accession>
<dbReference type="EMBL" id="PDCK01000039">
    <property type="protein sequence ID" value="PRQ58991.1"/>
    <property type="molecule type" value="Genomic_DNA"/>
</dbReference>
<name>A0A2P6SJY1_ROSCH</name>
<keyword evidence="1" id="KW-1133">Transmembrane helix</keyword>
<protein>
    <submittedName>
        <fullName evidence="3">Uncharacterized protein</fullName>
    </submittedName>
</protein>
<evidence type="ECO:0000256" key="1">
    <source>
        <dbReference type="SAM" id="Phobius"/>
    </source>
</evidence>
<feature type="chain" id="PRO_5015168848" evidence="2">
    <location>
        <begin position="22"/>
        <end position="125"/>
    </location>
</feature>
<keyword evidence="4" id="KW-1185">Reference proteome</keyword>